<keyword evidence="2" id="KW-0813">Transport</keyword>
<evidence type="ECO:0000256" key="2">
    <source>
        <dbReference type="ARBA" id="ARBA00022448"/>
    </source>
</evidence>
<dbReference type="PANTHER" id="PTHR30269:SF23">
    <property type="entry name" value="MEMBRANE TRANSPORTER PROTEIN YDHB-RELATED"/>
    <property type="match status" value="1"/>
</dbReference>
<dbReference type="AlphaFoldDB" id="A0A381VKI7"/>
<evidence type="ECO:0000256" key="6">
    <source>
        <dbReference type="ARBA" id="ARBA00023136"/>
    </source>
</evidence>
<feature type="transmembrane region" description="Helical" evidence="7">
    <location>
        <begin position="108"/>
        <end position="126"/>
    </location>
</feature>
<proteinExistence type="predicted"/>
<evidence type="ECO:0008006" key="9">
    <source>
        <dbReference type="Google" id="ProtNLM"/>
    </source>
</evidence>
<keyword evidence="6 7" id="KW-0472">Membrane</keyword>
<keyword evidence="4 7" id="KW-0812">Transmembrane</keyword>
<dbReference type="InterPro" id="IPR002781">
    <property type="entry name" value="TM_pro_TauE-like"/>
</dbReference>
<evidence type="ECO:0000256" key="1">
    <source>
        <dbReference type="ARBA" id="ARBA00004651"/>
    </source>
</evidence>
<evidence type="ECO:0000256" key="4">
    <source>
        <dbReference type="ARBA" id="ARBA00022692"/>
    </source>
</evidence>
<evidence type="ECO:0000256" key="3">
    <source>
        <dbReference type="ARBA" id="ARBA00022475"/>
    </source>
</evidence>
<sequence length="256" mass="27133">MLQTIMTEIGVGYIELLLMFLVAFIASVFHSVSGFAGALIMVIALAPILGIKTVVPVVAVAAVMNNVTRLWVFRRDLVTPIYFSLIVTALPGMVIGAFIFVYLPVHTVALVLGIFMILSVPGRRFMNNRGVKVGRWGFTAIGPVYGVIAGVTMGGALMLAPFFLGAGLVGSQIIAITGAMGVTLNITKVIVFGASPLLNFPLICVGLILGLCTIPAAYAGRWILQRTSIRVHTILVEVVILAGAAFFFSQGLGGYF</sequence>
<dbReference type="GO" id="GO:0005886">
    <property type="term" value="C:plasma membrane"/>
    <property type="evidence" value="ECO:0007669"/>
    <property type="project" value="UniProtKB-SubCell"/>
</dbReference>
<feature type="transmembrane region" description="Helical" evidence="7">
    <location>
        <begin position="198"/>
        <end position="217"/>
    </location>
</feature>
<evidence type="ECO:0000313" key="8">
    <source>
        <dbReference type="EMBL" id="SVA40810.1"/>
    </source>
</evidence>
<feature type="transmembrane region" description="Helical" evidence="7">
    <location>
        <begin position="38"/>
        <end position="65"/>
    </location>
</feature>
<evidence type="ECO:0000256" key="7">
    <source>
        <dbReference type="SAM" id="Phobius"/>
    </source>
</evidence>
<protein>
    <recommendedName>
        <fullName evidence="9">Membrane transporter protein</fullName>
    </recommendedName>
</protein>
<feature type="transmembrane region" description="Helical" evidence="7">
    <location>
        <begin position="138"/>
        <end position="160"/>
    </location>
</feature>
<dbReference type="InterPro" id="IPR052017">
    <property type="entry name" value="TSUP"/>
</dbReference>
<comment type="subcellular location">
    <subcellularLocation>
        <location evidence="1">Cell membrane</location>
        <topology evidence="1">Multi-pass membrane protein</topology>
    </subcellularLocation>
</comment>
<evidence type="ECO:0000256" key="5">
    <source>
        <dbReference type="ARBA" id="ARBA00022989"/>
    </source>
</evidence>
<organism evidence="8">
    <name type="scientific">marine metagenome</name>
    <dbReference type="NCBI Taxonomy" id="408172"/>
    <lineage>
        <taxon>unclassified sequences</taxon>
        <taxon>metagenomes</taxon>
        <taxon>ecological metagenomes</taxon>
    </lineage>
</organism>
<keyword evidence="5 7" id="KW-1133">Transmembrane helix</keyword>
<dbReference type="PANTHER" id="PTHR30269">
    <property type="entry name" value="TRANSMEMBRANE PROTEIN YFCA"/>
    <property type="match status" value="1"/>
</dbReference>
<feature type="transmembrane region" description="Helical" evidence="7">
    <location>
        <begin position="77"/>
        <end position="102"/>
    </location>
</feature>
<name>A0A381VKI7_9ZZZZ</name>
<reference evidence="8" key="1">
    <citation type="submission" date="2018-05" db="EMBL/GenBank/DDBJ databases">
        <authorList>
            <person name="Lanie J.A."/>
            <person name="Ng W.-L."/>
            <person name="Kazmierczak K.M."/>
            <person name="Andrzejewski T.M."/>
            <person name="Davidsen T.M."/>
            <person name="Wayne K.J."/>
            <person name="Tettelin H."/>
            <person name="Glass J.I."/>
            <person name="Rusch D."/>
            <person name="Podicherti R."/>
            <person name="Tsui H.-C.T."/>
            <person name="Winkler M.E."/>
        </authorList>
    </citation>
    <scope>NUCLEOTIDE SEQUENCE</scope>
</reference>
<accession>A0A381VKI7</accession>
<feature type="transmembrane region" description="Helical" evidence="7">
    <location>
        <begin position="166"/>
        <end position="186"/>
    </location>
</feature>
<dbReference type="Pfam" id="PF01925">
    <property type="entry name" value="TauE"/>
    <property type="match status" value="1"/>
</dbReference>
<feature type="transmembrane region" description="Helical" evidence="7">
    <location>
        <begin position="229"/>
        <end position="248"/>
    </location>
</feature>
<feature type="transmembrane region" description="Helical" evidence="7">
    <location>
        <begin position="12"/>
        <end position="32"/>
    </location>
</feature>
<gene>
    <name evidence="8" type="ORF">METZ01_LOCUS93664</name>
</gene>
<dbReference type="EMBL" id="UINC01009084">
    <property type="protein sequence ID" value="SVA40810.1"/>
    <property type="molecule type" value="Genomic_DNA"/>
</dbReference>
<keyword evidence="3" id="KW-1003">Cell membrane</keyword>